<gene>
    <name evidence="1" type="ORF">HPB50_022925</name>
</gene>
<sequence>MTSASRCFVQYRDAYPPVVRPKALESNLKRRSLAGHVARALRSKMLFSKKESLVTTPHATASREPANFAATHREPARGGRRCECVAKKPPLPPPSLPRTETGSARSFARRKLCICC</sequence>
<name>A0ACB7T6D9_HYAAI</name>
<dbReference type="EMBL" id="CM023491">
    <property type="protein sequence ID" value="KAH6941714.1"/>
    <property type="molecule type" value="Genomic_DNA"/>
</dbReference>
<protein>
    <submittedName>
        <fullName evidence="1">Uncharacterized protein</fullName>
    </submittedName>
</protein>
<reference evidence="1" key="1">
    <citation type="submission" date="2020-05" db="EMBL/GenBank/DDBJ databases">
        <title>Large-scale comparative analyses of tick genomes elucidate their genetic diversity and vector capacities.</title>
        <authorList>
            <person name="Jia N."/>
            <person name="Wang J."/>
            <person name="Shi W."/>
            <person name="Du L."/>
            <person name="Sun Y."/>
            <person name="Zhan W."/>
            <person name="Jiang J."/>
            <person name="Wang Q."/>
            <person name="Zhang B."/>
            <person name="Ji P."/>
            <person name="Sakyi L.B."/>
            <person name="Cui X."/>
            <person name="Yuan T."/>
            <person name="Jiang B."/>
            <person name="Yang W."/>
            <person name="Lam T.T.-Y."/>
            <person name="Chang Q."/>
            <person name="Ding S."/>
            <person name="Wang X."/>
            <person name="Zhu J."/>
            <person name="Ruan X."/>
            <person name="Zhao L."/>
            <person name="Wei J."/>
            <person name="Que T."/>
            <person name="Du C."/>
            <person name="Cheng J."/>
            <person name="Dai P."/>
            <person name="Han X."/>
            <person name="Huang E."/>
            <person name="Gao Y."/>
            <person name="Liu J."/>
            <person name="Shao H."/>
            <person name="Ye R."/>
            <person name="Li L."/>
            <person name="Wei W."/>
            <person name="Wang X."/>
            <person name="Wang C."/>
            <person name="Yang T."/>
            <person name="Huo Q."/>
            <person name="Li W."/>
            <person name="Guo W."/>
            <person name="Chen H."/>
            <person name="Zhou L."/>
            <person name="Ni X."/>
            <person name="Tian J."/>
            <person name="Zhou Y."/>
            <person name="Sheng Y."/>
            <person name="Liu T."/>
            <person name="Pan Y."/>
            <person name="Xia L."/>
            <person name="Li J."/>
            <person name="Zhao F."/>
            <person name="Cao W."/>
        </authorList>
    </citation>
    <scope>NUCLEOTIDE SEQUENCE</scope>
    <source>
        <strain evidence="1">Hyas-2018</strain>
    </source>
</reference>
<dbReference type="Proteomes" id="UP000821845">
    <property type="component" value="Chromosome 11"/>
</dbReference>
<evidence type="ECO:0000313" key="2">
    <source>
        <dbReference type="Proteomes" id="UP000821845"/>
    </source>
</evidence>
<organism evidence="1 2">
    <name type="scientific">Hyalomma asiaticum</name>
    <name type="common">Tick</name>
    <dbReference type="NCBI Taxonomy" id="266040"/>
    <lineage>
        <taxon>Eukaryota</taxon>
        <taxon>Metazoa</taxon>
        <taxon>Ecdysozoa</taxon>
        <taxon>Arthropoda</taxon>
        <taxon>Chelicerata</taxon>
        <taxon>Arachnida</taxon>
        <taxon>Acari</taxon>
        <taxon>Parasitiformes</taxon>
        <taxon>Ixodida</taxon>
        <taxon>Ixodoidea</taxon>
        <taxon>Ixodidae</taxon>
        <taxon>Hyalomminae</taxon>
        <taxon>Hyalomma</taxon>
    </lineage>
</organism>
<proteinExistence type="predicted"/>
<keyword evidence="2" id="KW-1185">Reference proteome</keyword>
<evidence type="ECO:0000313" key="1">
    <source>
        <dbReference type="EMBL" id="KAH6941714.1"/>
    </source>
</evidence>
<comment type="caution">
    <text evidence="1">The sequence shown here is derived from an EMBL/GenBank/DDBJ whole genome shotgun (WGS) entry which is preliminary data.</text>
</comment>
<accession>A0ACB7T6D9</accession>